<dbReference type="InterPro" id="IPR042099">
    <property type="entry name" value="ANL_N_sf"/>
</dbReference>
<name>A0A1H4AE67_9FIRM</name>
<dbReference type="Pfam" id="PF00501">
    <property type="entry name" value="AMP-binding"/>
    <property type="match status" value="1"/>
</dbReference>
<dbReference type="GO" id="GO:0016874">
    <property type="term" value="F:ligase activity"/>
    <property type="evidence" value="ECO:0007669"/>
    <property type="project" value="UniProtKB-KW"/>
</dbReference>
<dbReference type="InterPro" id="IPR000873">
    <property type="entry name" value="AMP-dep_synth/lig_dom"/>
</dbReference>
<dbReference type="Proteomes" id="UP000199394">
    <property type="component" value="Unassembled WGS sequence"/>
</dbReference>
<dbReference type="NCBIfam" id="NF045666">
    <property type="entry name" value="DVU1553_fam_AMP"/>
    <property type="match status" value="1"/>
</dbReference>
<evidence type="ECO:0000259" key="1">
    <source>
        <dbReference type="Pfam" id="PF00501"/>
    </source>
</evidence>
<keyword evidence="3" id="KW-1185">Reference proteome</keyword>
<dbReference type="EMBL" id="FNRK01000008">
    <property type="protein sequence ID" value="SEA34269.1"/>
    <property type="molecule type" value="Genomic_DNA"/>
</dbReference>
<keyword evidence="2" id="KW-0436">Ligase</keyword>
<proteinExistence type="predicted"/>
<dbReference type="Gene3D" id="3.40.50.12780">
    <property type="entry name" value="N-terminal domain of ligase-like"/>
    <property type="match status" value="1"/>
</dbReference>
<dbReference type="RefSeq" id="WP_090306394.1">
    <property type="nucleotide sequence ID" value="NZ_FNRK01000008.1"/>
</dbReference>
<evidence type="ECO:0000313" key="2">
    <source>
        <dbReference type="EMBL" id="SEA34269.1"/>
    </source>
</evidence>
<dbReference type="AlphaFoldDB" id="A0A1H4AE67"/>
<dbReference type="PANTHER" id="PTHR43845">
    <property type="entry name" value="BLR5969 PROTEIN"/>
    <property type="match status" value="1"/>
</dbReference>
<dbReference type="STRING" id="81409.SAMN04515656_10834"/>
<accession>A0A1H4AE67</accession>
<feature type="domain" description="AMP-dependent synthetase/ligase" evidence="1">
    <location>
        <begin position="93"/>
        <end position="285"/>
    </location>
</feature>
<evidence type="ECO:0000313" key="3">
    <source>
        <dbReference type="Proteomes" id="UP000199394"/>
    </source>
</evidence>
<reference evidence="2 3" key="1">
    <citation type="submission" date="2016-10" db="EMBL/GenBank/DDBJ databases">
        <authorList>
            <person name="de Groot N.N."/>
        </authorList>
    </citation>
    <scope>NUCLEOTIDE SEQUENCE [LARGE SCALE GENOMIC DNA]</scope>
    <source>
        <strain evidence="2 3">SR12</strain>
    </source>
</reference>
<dbReference type="OrthoDB" id="580775at2"/>
<dbReference type="SUPFAM" id="SSF56801">
    <property type="entry name" value="Acetyl-CoA synthetase-like"/>
    <property type="match status" value="1"/>
</dbReference>
<dbReference type="PANTHER" id="PTHR43845:SF1">
    <property type="entry name" value="BLR5969 PROTEIN"/>
    <property type="match status" value="1"/>
</dbReference>
<gene>
    <name evidence="2" type="ORF">SAMN04515656_10834</name>
</gene>
<organism evidence="2 3">
    <name type="scientific">Eubacterium aggregans</name>
    <dbReference type="NCBI Taxonomy" id="81409"/>
    <lineage>
        <taxon>Bacteria</taxon>
        <taxon>Bacillati</taxon>
        <taxon>Bacillota</taxon>
        <taxon>Clostridia</taxon>
        <taxon>Eubacteriales</taxon>
        <taxon>Eubacteriaceae</taxon>
        <taxon>Eubacterium</taxon>
    </lineage>
</organism>
<sequence>MSGPLSRVDRLLQEKWGVQSLDRRIIQSHQLEALNQRLRQYHGAGIPGYPQQINGLEALSDLPIMDPAKLAVLTPSVLGISQRWVAKISTLKTSGTTGPSKRLFFSRGDLEETRHFFQAGMQEVIGPGDVVLIAMPGVREESLAGLICGALFTFGARGIVLPANLCIDAACRYGASHGVTKAIAAPNFLLGLLRYAKSRRIPLAINGAILSSDHCHPVVVQRLQEEQGCRCFNHYAMMETGCAGAVECGSHQGMHIWEGGLLLEVVDPCTLNPLPDGVQGELLITTLVRQIQPLLRYRTGDLGRMTHHPCSCGGATARLWDVIRAEGQCTFGKWNGILFGDAQVVDYEVTQKNGELKIKIITIAGWIEKSTADALREVAPGGGITLCSIQGNDRLIGGKQRVTDEKALAASLK</sequence>
<protein>
    <submittedName>
        <fullName evidence="2">Phenylacetate-coenzyme A ligase PaaK, adenylate-forming domain family</fullName>
    </submittedName>
</protein>